<dbReference type="GO" id="GO:0009036">
    <property type="term" value="F:type II site-specific deoxyribonuclease activity"/>
    <property type="evidence" value="ECO:0007669"/>
    <property type="project" value="UniProtKB-EC"/>
</dbReference>
<name>A0A1W1C8D8_9ZZZZ</name>
<keyword evidence="1" id="KW-0378">Hydrolase</keyword>
<accession>A0A1W1C8D8</accession>
<dbReference type="EMBL" id="FPHN01000136">
    <property type="protein sequence ID" value="SFV62019.1"/>
    <property type="molecule type" value="Genomic_DNA"/>
</dbReference>
<dbReference type="AlphaFoldDB" id="A0A1W1C8D8"/>
<proteinExistence type="predicted"/>
<sequence length="57" mass="7108">MFDLEYISFNDDGTIIFTERVEDDVISFWKDYRLDLRVLTEERLKYLVYHREMVLKK</sequence>
<gene>
    <name evidence="1" type="ORF">MNB_SV-14-259</name>
</gene>
<protein>
    <submittedName>
        <fullName evidence="1">Type II restriction enzyme HphI</fullName>
        <ecNumber evidence="1">3.1.21.4</ecNumber>
    </submittedName>
</protein>
<reference evidence="1" key="1">
    <citation type="submission" date="2016-10" db="EMBL/GenBank/DDBJ databases">
        <authorList>
            <person name="de Groot N.N."/>
        </authorList>
    </citation>
    <scope>NUCLEOTIDE SEQUENCE</scope>
</reference>
<dbReference type="EC" id="3.1.21.4" evidence="1"/>
<organism evidence="1">
    <name type="scientific">hydrothermal vent metagenome</name>
    <dbReference type="NCBI Taxonomy" id="652676"/>
    <lineage>
        <taxon>unclassified sequences</taxon>
        <taxon>metagenomes</taxon>
        <taxon>ecological metagenomes</taxon>
    </lineage>
</organism>
<evidence type="ECO:0000313" key="1">
    <source>
        <dbReference type="EMBL" id="SFV62019.1"/>
    </source>
</evidence>